<dbReference type="AlphaFoldDB" id="A0A1D1W398"/>
<dbReference type="EMBL" id="BDGG01000016">
    <property type="protein sequence ID" value="GAV08000.1"/>
    <property type="molecule type" value="Genomic_DNA"/>
</dbReference>
<evidence type="ECO:0000313" key="2">
    <source>
        <dbReference type="EMBL" id="GAV08000.1"/>
    </source>
</evidence>
<comment type="caution">
    <text evidence="2">The sequence shown here is derived from an EMBL/GenBank/DDBJ whole genome shotgun (WGS) entry which is preliminary data.</text>
</comment>
<accession>A0A1D1W398</accession>
<proteinExistence type="predicted"/>
<sequence length="158" mass="18494">MNQEVLLQDPALRTISPSRSEVDEPARERMIDKETLQQSHPIFHITVFVHVVRAEEDEAREPQQPPHEEEVQHWLAVPALPAPQQDLGTKLLLRRTELPLYRRPHLEPKHPSTAFVTSRQQLNDKDTQLGEREKHHFIQARANTLVILEESRRSKYNE</sequence>
<evidence type="ECO:0000256" key="1">
    <source>
        <dbReference type="SAM" id="MobiDB-lite"/>
    </source>
</evidence>
<evidence type="ECO:0000313" key="3">
    <source>
        <dbReference type="Proteomes" id="UP000186922"/>
    </source>
</evidence>
<keyword evidence="3" id="KW-1185">Reference proteome</keyword>
<feature type="region of interest" description="Disordered" evidence="1">
    <location>
        <begin position="1"/>
        <end position="25"/>
    </location>
</feature>
<protein>
    <submittedName>
        <fullName evidence="2">Uncharacterized protein</fullName>
    </submittedName>
</protein>
<reference evidence="2 3" key="1">
    <citation type="journal article" date="2016" name="Nat. Commun.">
        <title>Extremotolerant tardigrade genome and improved radiotolerance of human cultured cells by tardigrade-unique protein.</title>
        <authorList>
            <person name="Hashimoto T."/>
            <person name="Horikawa D.D."/>
            <person name="Saito Y."/>
            <person name="Kuwahara H."/>
            <person name="Kozuka-Hata H."/>
            <person name="Shin-I T."/>
            <person name="Minakuchi Y."/>
            <person name="Ohishi K."/>
            <person name="Motoyama A."/>
            <person name="Aizu T."/>
            <person name="Enomoto A."/>
            <person name="Kondo K."/>
            <person name="Tanaka S."/>
            <person name="Hara Y."/>
            <person name="Koshikawa S."/>
            <person name="Sagara H."/>
            <person name="Miura T."/>
            <person name="Yokobori S."/>
            <person name="Miyagawa K."/>
            <person name="Suzuki Y."/>
            <person name="Kubo T."/>
            <person name="Oyama M."/>
            <person name="Kohara Y."/>
            <person name="Fujiyama A."/>
            <person name="Arakawa K."/>
            <person name="Katayama T."/>
            <person name="Toyoda A."/>
            <person name="Kunieda T."/>
        </authorList>
    </citation>
    <scope>NUCLEOTIDE SEQUENCE [LARGE SCALE GENOMIC DNA]</scope>
    <source>
        <strain evidence="2 3">YOKOZUNA-1</strain>
    </source>
</reference>
<dbReference type="Proteomes" id="UP000186922">
    <property type="component" value="Unassembled WGS sequence"/>
</dbReference>
<gene>
    <name evidence="2" type="primary">RvY_17766</name>
    <name evidence="2" type="synonym">RvY_17766.1</name>
    <name evidence="2" type="ORF">RvY_17766-1</name>
</gene>
<name>A0A1D1W398_RAMVA</name>
<organism evidence="2 3">
    <name type="scientific">Ramazzottius varieornatus</name>
    <name type="common">Water bear</name>
    <name type="synonym">Tardigrade</name>
    <dbReference type="NCBI Taxonomy" id="947166"/>
    <lineage>
        <taxon>Eukaryota</taxon>
        <taxon>Metazoa</taxon>
        <taxon>Ecdysozoa</taxon>
        <taxon>Tardigrada</taxon>
        <taxon>Eutardigrada</taxon>
        <taxon>Parachela</taxon>
        <taxon>Hypsibioidea</taxon>
        <taxon>Ramazzottiidae</taxon>
        <taxon>Ramazzottius</taxon>
    </lineage>
</organism>